<feature type="transmembrane region" description="Helical" evidence="5">
    <location>
        <begin position="158"/>
        <end position="175"/>
    </location>
</feature>
<evidence type="ECO:0000313" key="8">
    <source>
        <dbReference type="Proteomes" id="UP000014387"/>
    </source>
</evidence>
<evidence type="ECO:0000259" key="6">
    <source>
        <dbReference type="PROSITE" id="PS50850"/>
    </source>
</evidence>
<feature type="transmembrane region" description="Helical" evidence="5">
    <location>
        <begin position="257"/>
        <end position="275"/>
    </location>
</feature>
<comment type="caution">
    <text evidence="7">The sequence shown here is derived from an EMBL/GenBank/DDBJ whole genome shotgun (WGS) entry which is preliminary data.</text>
</comment>
<evidence type="ECO:0000256" key="1">
    <source>
        <dbReference type="ARBA" id="ARBA00004651"/>
    </source>
</evidence>
<organism evidence="7 8">
    <name type="scientific">Gleimia europaea ACS-120-V-Col10b</name>
    <dbReference type="NCBI Taxonomy" id="883069"/>
    <lineage>
        <taxon>Bacteria</taxon>
        <taxon>Bacillati</taxon>
        <taxon>Actinomycetota</taxon>
        <taxon>Actinomycetes</taxon>
        <taxon>Actinomycetales</taxon>
        <taxon>Actinomycetaceae</taxon>
        <taxon>Gleimia</taxon>
    </lineage>
</organism>
<dbReference type="InterPro" id="IPR020846">
    <property type="entry name" value="MFS_dom"/>
</dbReference>
<keyword evidence="3 5" id="KW-1133">Transmembrane helix</keyword>
<dbReference type="AlphaFoldDB" id="A0A9W5RDP2"/>
<dbReference type="SUPFAM" id="SSF103473">
    <property type="entry name" value="MFS general substrate transporter"/>
    <property type="match status" value="1"/>
</dbReference>
<feature type="transmembrane region" description="Helical" evidence="5">
    <location>
        <begin position="21"/>
        <end position="45"/>
    </location>
</feature>
<accession>A0A9W5RDP2</accession>
<feature type="transmembrane region" description="Helical" evidence="5">
    <location>
        <begin position="86"/>
        <end position="105"/>
    </location>
</feature>
<evidence type="ECO:0000256" key="2">
    <source>
        <dbReference type="ARBA" id="ARBA00022692"/>
    </source>
</evidence>
<keyword evidence="2 5" id="KW-0812">Transmembrane</keyword>
<dbReference type="InterPro" id="IPR036259">
    <property type="entry name" value="MFS_trans_sf"/>
</dbReference>
<feature type="transmembrane region" description="Helical" evidence="5">
    <location>
        <begin position="181"/>
        <end position="197"/>
    </location>
</feature>
<feature type="transmembrane region" description="Helical" evidence="5">
    <location>
        <begin position="51"/>
        <end position="74"/>
    </location>
</feature>
<dbReference type="GO" id="GO:0022857">
    <property type="term" value="F:transmembrane transporter activity"/>
    <property type="evidence" value="ECO:0007669"/>
    <property type="project" value="InterPro"/>
</dbReference>
<evidence type="ECO:0000313" key="7">
    <source>
        <dbReference type="EMBL" id="EPD30564.1"/>
    </source>
</evidence>
<keyword evidence="8" id="KW-1185">Reference proteome</keyword>
<feature type="transmembrane region" description="Helical" evidence="5">
    <location>
        <begin position="376"/>
        <end position="395"/>
    </location>
</feature>
<dbReference type="OrthoDB" id="9180256at2"/>
<protein>
    <recommendedName>
        <fullName evidence="6">Major facilitator superfamily (MFS) profile domain-containing protein</fullName>
    </recommendedName>
</protein>
<feature type="transmembrane region" description="Helical" evidence="5">
    <location>
        <begin position="311"/>
        <end position="332"/>
    </location>
</feature>
<feature type="domain" description="Major facilitator superfamily (MFS) profile" evidence="6">
    <location>
        <begin position="217"/>
        <end position="402"/>
    </location>
</feature>
<dbReference type="Proteomes" id="UP000014387">
    <property type="component" value="Unassembled WGS sequence"/>
</dbReference>
<comment type="subcellular location">
    <subcellularLocation>
        <location evidence="1">Cell membrane</location>
        <topology evidence="1">Multi-pass membrane protein</topology>
    </subcellularLocation>
</comment>
<name>A0A9W5RDP2_9ACTO</name>
<dbReference type="RefSeq" id="WP_016443676.1">
    <property type="nucleotide sequence ID" value="NZ_KE150266.1"/>
</dbReference>
<evidence type="ECO:0000256" key="3">
    <source>
        <dbReference type="ARBA" id="ARBA00022989"/>
    </source>
</evidence>
<dbReference type="GO" id="GO:0005886">
    <property type="term" value="C:plasma membrane"/>
    <property type="evidence" value="ECO:0007669"/>
    <property type="project" value="UniProtKB-SubCell"/>
</dbReference>
<keyword evidence="4 5" id="KW-0472">Membrane</keyword>
<reference evidence="7 8" key="1">
    <citation type="submission" date="2013-05" db="EMBL/GenBank/DDBJ databases">
        <title>The Genome Sequence of Actinomyces europaeus ACS-120-V-COL10B.</title>
        <authorList>
            <consortium name="The Broad Institute Genomics Platform"/>
            <person name="Earl A."/>
            <person name="Ward D."/>
            <person name="Feldgarden M."/>
            <person name="Gevers D."/>
            <person name="Saerens B."/>
            <person name="Vaneechoutte M."/>
            <person name="Walker B."/>
            <person name="Young S."/>
            <person name="Zeng Q."/>
            <person name="Gargeya S."/>
            <person name="Fitzgerald M."/>
            <person name="Haas B."/>
            <person name="Abouelleil A."/>
            <person name="Allen A.W."/>
            <person name="Alvarado L."/>
            <person name="Arachchi H.M."/>
            <person name="Berlin A.M."/>
            <person name="Chapman S.B."/>
            <person name="Gainer-Dewar J."/>
            <person name="Goldberg J."/>
            <person name="Griggs A."/>
            <person name="Gujja S."/>
            <person name="Hansen M."/>
            <person name="Howarth C."/>
            <person name="Imamovic A."/>
            <person name="Ireland A."/>
            <person name="Larimer J."/>
            <person name="McCowan C."/>
            <person name="Murphy C."/>
            <person name="Pearson M."/>
            <person name="Poon T.W."/>
            <person name="Priest M."/>
            <person name="Roberts A."/>
            <person name="Saif S."/>
            <person name="Shea T."/>
            <person name="Sisk P."/>
            <person name="Sykes S."/>
            <person name="Wortman J."/>
            <person name="Nusbaum C."/>
            <person name="Birren B."/>
        </authorList>
    </citation>
    <scope>NUCLEOTIDE SEQUENCE [LARGE SCALE GENOMIC DNA]</scope>
    <source>
        <strain evidence="7 8">ACS-120-V-Col10b</strain>
    </source>
</reference>
<gene>
    <name evidence="7" type="ORF">HMPREF9238_00310</name>
</gene>
<dbReference type="InterPro" id="IPR011701">
    <property type="entry name" value="MFS"/>
</dbReference>
<feature type="transmembrane region" description="Helical" evidence="5">
    <location>
        <begin position="218"/>
        <end position="237"/>
    </location>
</feature>
<dbReference type="PANTHER" id="PTHR23542:SF1">
    <property type="entry name" value="MAJOR FACILITATOR SUPERFAMILY (MFS) PROFILE DOMAIN-CONTAINING PROTEIN"/>
    <property type="match status" value="1"/>
</dbReference>
<feature type="transmembrane region" description="Helical" evidence="5">
    <location>
        <begin position="287"/>
        <end position="305"/>
    </location>
</feature>
<dbReference type="Gene3D" id="1.20.1250.20">
    <property type="entry name" value="MFS general substrate transporter like domains"/>
    <property type="match status" value="2"/>
</dbReference>
<dbReference type="PROSITE" id="PS50850">
    <property type="entry name" value="MFS"/>
    <property type="match status" value="1"/>
</dbReference>
<dbReference type="PANTHER" id="PTHR23542">
    <property type="match status" value="1"/>
</dbReference>
<dbReference type="EMBL" id="AGWN01000001">
    <property type="protein sequence ID" value="EPD30564.1"/>
    <property type="molecule type" value="Genomic_DNA"/>
</dbReference>
<evidence type="ECO:0000256" key="5">
    <source>
        <dbReference type="SAM" id="Phobius"/>
    </source>
</evidence>
<proteinExistence type="predicted"/>
<feature type="transmembrane region" description="Helical" evidence="5">
    <location>
        <begin position="111"/>
        <end position="130"/>
    </location>
</feature>
<sequence length="402" mass="40943">MHSSPFRALGHYRVLPQLTGWKALVIAFAARAPYAMLPLGVMTAVTASTGSVAQGGAATATTAISTAIAGPLIGKWADRKGQFLPLRLLTPINALALLLLFLAVQSATVGLALYLACMAVGFTSLPIGSFTRSRWIHQTNTPQELNAALSYESMADELVFVLGPALVGIAATTAFASAPLFLAFILVATAGIAFALLTPKTGPATPSTTKQGPGVGKVLLAVTPAIIAMTGIGILFGTTQAATTVRSELLGHQGIAGLVYAAMGVGSAVMAILTVAIPERINLPTRLLIGGLGIATAMSLVALVNGLVFTAILLTIAGFFVGPAMVTAFTLAESLAPRGGIAIAMTSMQSSVVIGVSIGSSMGGVIAQNFSDKPTFLASAGAGMLVALVGFILNIRQLSKRR</sequence>
<evidence type="ECO:0000256" key="4">
    <source>
        <dbReference type="ARBA" id="ARBA00023136"/>
    </source>
</evidence>
<dbReference type="Pfam" id="PF07690">
    <property type="entry name" value="MFS_1"/>
    <property type="match status" value="1"/>
</dbReference>